<accession>A0A2N3WQ90</accession>
<feature type="transmembrane region" description="Helical" evidence="2">
    <location>
        <begin position="79"/>
        <end position="99"/>
    </location>
</feature>
<feature type="compositionally biased region" description="Low complexity" evidence="1">
    <location>
        <begin position="147"/>
        <end position="159"/>
    </location>
</feature>
<feature type="transmembrane region" description="Helical" evidence="2">
    <location>
        <begin position="50"/>
        <end position="70"/>
    </location>
</feature>
<keyword evidence="2" id="KW-1133">Transmembrane helix</keyword>
<feature type="region of interest" description="Disordered" evidence="1">
    <location>
        <begin position="147"/>
        <end position="220"/>
    </location>
</feature>
<keyword evidence="4" id="KW-1185">Reference proteome</keyword>
<evidence type="ECO:0000256" key="2">
    <source>
        <dbReference type="SAM" id="Phobius"/>
    </source>
</evidence>
<feature type="compositionally biased region" description="Pro residues" evidence="1">
    <location>
        <begin position="189"/>
        <end position="202"/>
    </location>
</feature>
<comment type="caution">
    <text evidence="3">The sequence shown here is derived from an EMBL/GenBank/DDBJ whole genome shotgun (WGS) entry which is preliminary data.</text>
</comment>
<reference evidence="3 4" key="1">
    <citation type="submission" date="2017-12" db="EMBL/GenBank/DDBJ databases">
        <title>Sequencing the genomes of 1000 Actinobacteria strains.</title>
        <authorList>
            <person name="Klenk H.-P."/>
        </authorList>
    </citation>
    <scope>NUCLEOTIDE SEQUENCE [LARGE SCALE GENOMIC DNA]</scope>
    <source>
        <strain evidence="3 4">DSM 45165</strain>
    </source>
</reference>
<dbReference type="Proteomes" id="UP000233750">
    <property type="component" value="Unassembled WGS sequence"/>
</dbReference>
<evidence type="ECO:0000313" key="3">
    <source>
        <dbReference type="EMBL" id="PKV96039.1"/>
    </source>
</evidence>
<sequence>MTQPVIRPKVTGIGIAVAVVLAVLEIYAVRGGIWSVTDIVSGRHVSPSDYLFSGTLVLAIMVLVGIAMIFARRQAVGRILLWGAPVQLLCALAGVILAHSWWDSAAFGVMTVLAVVLWLPAVSAKTPPPVGYGMPYGAPVPGMPQYPGQVPMGQQYPQQGPVPPQYPQQHGAPGMPQPYPQQPQQQPYPQQPMPGQPMPGQPMPGQWPASGPPQQGWPGQ</sequence>
<keyword evidence="2" id="KW-0812">Transmembrane</keyword>
<gene>
    <name evidence="3" type="ORF">ATK30_6975</name>
</gene>
<dbReference type="RefSeq" id="WP_101438961.1">
    <property type="nucleotide sequence ID" value="NZ_PJMY01000003.1"/>
</dbReference>
<dbReference type="OrthoDB" id="3629840at2"/>
<keyword evidence="2" id="KW-0472">Membrane</keyword>
<name>A0A2N3WQ90_9PSEU</name>
<organism evidence="3 4">
    <name type="scientific">Amycolatopsis echigonensis</name>
    <dbReference type="NCBI Taxonomy" id="2576905"/>
    <lineage>
        <taxon>Bacteria</taxon>
        <taxon>Bacillati</taxon>
        <taxon>Actinomycetota</taxon>
        <taxon>Actinomycetes</taxon>
        <taxon>Pseudonocardiales</taxon>
        <taxon>Pseudonocardiaceae</taxon>
        <taxon>Amycolatopsis</taxon>
    </lineage>
</organism>
<proteinExistence type="predicted"/>
<protein>
    <submittedName>
        <fullName evidence="3">Uncharacterized protein</fullName>
    </submittedName>
</protein>
<dbReference type="AlphaFoldDB" id="A0A2N3WQ90"/>
<evidence type="ECO:0000313" key="4">
    <source>
        <dbReference type="Proteomes" id="UP000233750"/>
    </source>
</evidence>
<feature type="transmembrane region" description="Helical" evidence="2">
    <location>
        <begin position="105"/>
        <end position="124"/>
    </location>
</feature>
<dbReference type="EMBL" id="PJMY01000003">
    <property type="protein sequence ID" value="PKV96039.1"/>
    <property type="molecule type" value="Genomic_DNA"/>
</dbReference>
<feature type="transmembrane region" description="Helical" evidence="2">
    <location>
        <begin position="12"/>
        <end position="30"/>
    </location>
</feature>
<evidence type="ECO:0000256" key="1">
    <source>
        <dbReference type="SAM" id="MobiDB-lite"/>
    </source>
</evidence>